<evidence type="ECO:0000313" key="9">
    <source>
        <dbReference type="Proteomes" id="UP000286181"/>
    </source>
</evidence>
<evidence type="ECO:0000256" key="2">
    <source>
        <dbReference type="ARBA" id="ARBA00022670"/>
    </source>
</evidence>
<protein>
    <submittedName>
        <fullName evidence="8">DNA repair protein RadC</fullName>
    </submittedName>
</protein>
<dbReference type="GO" id="GO:0006508">
    <property type="term" value="P:proteolysis"/>
    <property type="evidence" value="ECO:0007669"/>
    <property type="project" value="UniProtKB-KW"/>
</dbReference>
<evidence type="ECO:0000259" key="7">
    <source>
        <dbReference type="PROSITE" id="PS50249"/>
    </source>
</evidence>
<dbReference type="PANTHER" id="PTHR30471">
    <property type="entry name" value="DNA REPAIR PROTEIN RADC"/>
    <property type="match status" value="1"/>
</dbReference>
<keyword evidence="3" id="KW-0479">Metal-binding</keyword>
<dbReference type="AlphaFoldDB" id="A0A415I2L5"/>
<dbReference type="InterPro" id="IPR025657">
    <property type="entry name" value="RadC_JAB"/>
</dbReference>
<dbReference type="InterPro" id="IPR001405">
    <property type="entry name" value="UPF0758"/>
</dbReference>
<evidence type="ECO:0000256" key="3">
    <source>
        <dbReference type="ARBA" id="ARBA00022723"/>
    </source>
</evidence>
<keyword evidence="4" id="KW-0378">Hydrolase</keyword>
<comment type="similarity">
    <text evidence="1">Belongs to the UPF0758 family.</text>
</comment>
<dbReference type="Pfam" id="PF04002">
    <property type="entry name" value="RadC"/>
    <property type="match status" value="1"/>
</dbReference>
<dbReference type="GO" id="GO:0008237">
    <property type="term" value="F:metallopeptidase activity"/>
    <property type="evidence" value="ECO:0007669"/>
    <property type="project" value="UniProtKB-KW"/>
</dbReference>
<accession>A0A415I2L5</accession>
<dbReference type="GO" id="GO:0046872">
    <property type="term" value="F:metal ion binding"/>
    <property type="evidence" value="ECO:0007669"/>
    <property type="project" value="UniProtKB-KW"/>
</dbReference>
<dbReference type="Gene3D" id="3.40.140.10">
    <property type="entry name" value="Cytidine Deaminase, domain 2"/>
    <property type="match status" value="1"/>
</dbReference>
<gene>
    <name evidence="8" type="ORF">DW038_14625</name>
</gene>
<evidence type="ECO:0000256" key="4">
    <source>
        <dbReference type="ARBA" id="ARBA00022801"/>
    </source>
</evidence>
<feature type="domain" description="MPN" evidence="7">
    <location>
        <begin position="26"/>
        <end position="150"/>
    </location>
</feature>
<dbReference type="EMBL" id="QROF01000020">
    <property type="protein sequence ID" value="RHL01864.1"/>
    <property type="molecule type" value="Genomic_DNA"/>
</dbReference>
<dbReference type="CDD" id="cd08071">
    <property type="entry name" value="MPN_DUF2466"/>
    <property type="match status" value="1"/>
</dbReference>
<keyword evidence="6" id="KW-0482">Metalloprotease</keyword>
<evidence type="ECO:0000256" key="6">
    <source>
        <dbReference type="ARBA" id="ARBA00023049"/>
    </source>
</evidence>
<keyword evidence="5" id="KW-0862">Zinc</keyword>
<proteinExistence type="inferred from homology"/>
<comment type="caution">
    <text evidence="8">The sequence shown here is derived from an EMBL/GenBank/DDBJ whole genome shotgun (WGS) entry which is preliminary data.</text>
</comment>
<dbReference type="Proteomes" id="UP000286181">
    <property type="component" value="Unassembled WGS sequence"/>
</dbReference>
<reference evidence="8 9" key="1">
    <citation type="submission" date="2018-08" db="EMBL/GenBank/DDBJ databases">
        <title>A genome reference for cultivated species of the human gut microbiota.</title>
        <authorList>
            <person name="Zou Y."/>
            <person name="Xue W."/>
            <person name="Luo G."/>
        </authorList>
    </citation>
    <scope>NUCLEOTIDE SEQUENCE [LARGE SCALE GENOMIC DNA]</scope>
    <source>
        <strain evidence="8 9">AF39-14AC</strain>
    </source>
</reference>
<evidence type="ECO:0000313" key="8">
    <source>
        <dbReference type="EMBL" id="RHL01864.1"/>
    </source>
</evidence>
<evidence type="ECO:0000256" key="5">
    <source>
        <dbReference type="ARBA" id="ARBA00022833"/>
    </source>
</evidence>
<organism evidence="8 9">
    <name type="scientific">Agathobacter rectalis</name>
    <dbReference type="NCBI Taxonomy" id="39491"/>
    <lineage>
        <taxon>Bacteria</taxon>
        <taxon>Bacillati</taxon>
        <taxon>Bacillota</taxon>
        <taxon>Clostridia</taxon>
        <taxon>Lachnospirales</taxon>
        <taxon>Lachnospiraceae</taxon>
        <taxon>Agathobacter</taxon>
    </lineage>
</organism>
<dbReference type="RefSeq" id="WP_118372439.1">
    <property type="nucleotide sequence ID" value="NZ_QROF01000020.1"/>
</dbReference>
<evidence type="ECO:0000256" key="1">
    <source>
        <dbReference type="ARBA" id="ARBA00010243"/>
    </source>
</evidence>
<sequence length="187" mass="20752">MSDTVYVLDQVGIRLVKEKTLISDTQLKRPEQVVGFVSDILREYDREVMCVICLNAKLNPVNMCICSMGAVDKAIASPREIMKTAILSNANGFIILHNHPGGSSQPSLEDIHVTDVMSKAGELLGIPLYDHIIAAAGSDEIYSFCEKGSMPQSQLKYADRVADINLRSDRIEPNEIKKQLKLHQIKI</sequence>
<dbReference type="PANTHER" id="PTHR30471:SF3">
    <property type="entry name" value="UPF0758 PROTEIN YEES-RELATED"/>
    <property type="match status" value="1"/>
</dbReference>
<dbReference type="InterPro" id="IPR037518">
    <property type="entry name" value="MPN"/>
</dbReference>
<keyword evidence="2" id="KW-0645">Protease</keyword>
<name>A0A415I2L5_9FIRM</name>
<dbReference type="PROSITE" id="PS50249">
    <property type="entry name" value="MPN"/>
    <property type="match status" value="1"/>
</dbReference>